<dbReference type="EMBL" id="LSRX01000995">
    <property type="protein sequence ID" value="OLP85118.1"/>
    <property type="molecule type" value="Genomic_DNA"/>
</dbReference>
<evidence type="ECO:0000313" key="2">
    <source>
        <dbReference type="Proteomes" id="UP000186817"/>
    </source>
</evidence>
<dbReference type="OrthoDB" id="10271228at2759"/>
<protein>
    <submittedName>
        <fullName evidence="1">Uncharacterized protein</fullName>
    </submittedName>
</protein>
<accession>A0A1Q9CQA7</accession>
<dbReference type="AlphaFoldDB" id="A0A1Q9CQA7"/>
<proteinExistence type="predicted"/>
<dbReference type="Proteomes" id="UP000186817">
    <property type="component" value="Unassembled WGS sequence"/>
</dbReference>
<reference evidence="1 2" key="1">
    <citation type="submission" date="2016-02" db="EMBL/GenBank/DDBJ databases">
        <title>Genome analysis of coral dinoflagellate symbionts highlights evolutionary adaptations to a symbiotic lifestyle.</title>
        <authorList>
            <person name="Aranda M."/>
            <person name="Li Y."/>
            <person name="Liew Y.J."/>
            <person name="Baumgarten S."/>
            <person name="Simakov O."/>
            <person name="Wilson M."/>
            <person name="Piel J."/>
            <person name="Ashoor H."/>
            <person name="Bougouffa S."/>
            <person name="Bajic V.B."/>
            <person name="Ryu T."/>
            <person name="Ravasi T."/>
            <person name="Bayer T."/>
            <person name="Micklem G."/>
            <person name="Kim H."/>
            <person name="Bhak J."/>
            <person name="Lajeunesse T.C."/>
            <person name="Voolstra C.R."/>
        </authorList>
    </citation>
    <scope>NUCLEOTIDE SEQUENCE [LARGE SCALE GENOMIC DNA]</scope>
    <source>
        <strain evidence="1 2">CCMP2467</strain>
    </source>
</reference>
<evidence type="ECO:0000313" key="1">
    <source>
        <dbReference type="EMBL" id="OLP85118.1"/>
    </source>
</evidence>
<comment type="caution">
    <text evidence="1">The sequence shown here is derived from an EMBL/GenBank/DDBJ whole genome shotgun (WGS) entry which is preliminary data.</text>
</comment>
<name>A0A1Q9CQA7_SYMMI</name>
<keyword evidence="2" id="KW-1185">Reference proteome</keyword>
<organism evidence="1 2">
    <name type="scientific">Symbiodinium microadriaticum</name>
    <name type="common">Dinoflagellate</name>
    <name type="synonym">Zooxanthella microadriatica</name>
    <dbReference type="NCBI Taxonomy" id="2951"/>
    <lineage>
        <taxon>Eukaryota</taxon>
        <taxon>Sar</taxon>
        <taxon>Alveolata</taxon>
        <taxon>Dinophyceae</taxon>
        <taxon>Suessiales</taxon>
        <taxon>Symbiodiniaceae</taxon>
        <taxon>Symbiodinium</taxon>
    </lineage>
</organism>
<gene>
    <name evidence="1" type="ORF">AK812_SmicGene33929</name>
</gene>
<sequence length="233" mass="26462">MNFVMSFVRWEATSGCQKMMALPQFHRHRQLTDAFAHAHCSIVGDVKAHSWTQQVVNEGHRRIDGADSSDKAGRGVTRAVLRLIGHGEFEKVLRKENERTQLLWKALIQGLSLTQAAELFKEQDHEPPSEQELMDLRTNTLAHVRKKTMGHRQMMKSALKNKNKNATKRFLNNELVSVTKKDKYYRTGGESAEDKAKTSVELYIIGIGRGGRHAVKLAMHDKKKGPVSNKHNK</sequence>